<dbReference type="PANTHER" id="PTHR23501">
    <property type="entry name" value="MAJOR FACILITATOR SUPERFAMILY"/>
    <property type="match status" value="1"/>
</dbReference>
<feature type="transmembrane region" description="Helical" evidence="6">
    <location>
        <begin position="394"/>
        <end position="416"/>
    </location>
</feature>
<keyword evidence="2" id="KW-0813">Transport</keyword>
<feature type="transmembrane region" description="Helical" evidence="6">
    <location>
        <begin position="102"/>
        <end position="120"/>
    </location>
</feature>
<evidence type="ECO:0000259" key="7">
    <source>
        <dbReference type="PROSITE" id="PS50850"/>
    </source>
</evidence>
<dbReference type="EMBL" id="JASBNA010000011">
    <property type="protein sequence ID" value="KAK7688348.1"/>
    <property type="molecule type" value="Genomic_DNA"/>
</dbReference>
<keyword evidence="5 6" id="KW-0472">Membrane</keyword>
<feature type="transmembrane region" description="Helical" evidence="6">
    <location>
        <begin position="188"/>
        <end position="210"/>
    </location>
</feature>
<dbReference type="GO" id="GO:0012505">
    <property type="term" value="C:endomembrane system"/>
    <property type="evidence" value="ECO:0007669"/>
    <property type="project" value="UniProtKB-SubCell"/>
</dbReference>
<evidence type="ECO:0000256" key="3">
    <source>
        <dbReference type="ARBA" id="ARBA00022692"/>
    </source>
</evidence>
<feature type="transmembrane region" description="Helical" evidence="6">
    <location>
        <begin position="428"/>
        <end position="451"/>
    </location>
</feature>
<feature type="transmembrane region" description="Helical" evidence="6">
    <location>
        <begin position="231"/>
        <end position="250"/>
    </location>
</feature>
<dbReference type="InterPro" id="IPR036259">
    <property type="entry name" value="MFS_trans_sf"/>
</dbReference>
<dbReference type="InterPro" id="IPR011701">
    <property type="entry name" value="MFS"/>
</dbReference>
<evidence type="ECO:0000256" key="5">
    <source>
        <dbReference type="ARBA" id="ARBA00023136"/>
    </source>
</evidence>
<evidence type="ECO:0000313" key="9">
    <source>
        <dbReference type="Proteomes" id="UP001385951"/>
    </source>
</evidence>
<dbReference type="GO" id="GO:0005886">
    <property type="term" value="C:plasma membrane"/>
    <property type="evidence" value="ECO:0007669"/>
    <property type="project" value="TreeGrafter"/>
</dbReference>
<gene>
    <name evidence="8" type="ORF">QCA50_008720</name>
</gene>
<keyword evidence="4 6" id="KW-1133">Transmembrane helix</keyword>
<dbReference type="Pfam" id="PF07690">
    <property type="entry name" value="MFS_1"/>
    <property type="match status" value="1"/>
</dbReference>
<evidence type="ECO:0000313" key="8">
    <source>
        <dbReference type="EMBL" id="KAK7688348.1"/>
    </source>
</evidence>
<dbReference type="Proteomes" id="UP001385951">
    <property type="component" value="Unassembled WGS sequence"/>
</dbReference>
<feature type="transmembrane region" description="Helical" evidence="6">
    <location>
        <begin position="262"/>
        <end position="279"/>
    </location>
</feature>
<name>A0AAW0G4U3_9APHY</name>
<feature type="transmembrane region" description="Helical" evidence="6">
    <location>
        <begin position="497"/>
        <end position="516"/>
    </location>
</feature>
<dbReference type="PANTHER" id="PTHR23501:SF191">
    <property type="entry name" value="VACUOLAR BASIC AMINO ACID TRANSPORTER 4"/>
    <property type="match status" value="1"/>
</dbReference>
<feature type="domain" description="Major facilitator superfamily (MFS) profile" evidence="7">
    <location>
        <begin position="37"/>
        <end position="521"/>
    </location>
</feature>
<evidence type="ECO:0000256" key="4">
    <source>
        <dbReference type="ARBA" id="ARBA00022989"/>
    </source>
</evidence>
<proteinExistence type="predicted"/>
<feature type="transmembrane region" description="Helical" evidence="6">
    <location>
        <begin position="300"/>
        <end position="322"/>
    </location>
</feature>
<dbReference type="AlphaFoldDB" id="A0AAW0G4U3"/>
<sequence length="567" mass="60744">MVAPVDQTAEVIPTTDENMERQPEKFDNMSRARVAIILLSLGSCVFIYAIEQTIVSTTVSDIGVGVKATGSLTWITTSYLLTTTVVQPITGRLSDVFGTKRMLLAGVWIFIIGNVIAGTAKRLPQLVAGRLISGVGGAGLLALSTIIVSQLTHERQRGSYLNLINFVFIIADSVGPIVGGAFTKSGHWRWIFLFNAPFGPIITLALIFLVHLRRTPSQSLNFRSAMRSLDVMGMTLLIISLTLLIVALNLGGEARPWKSPTIIGLFAGAGGAFCAFVFAERSATYPVVPMGLFSSLKWRNVPIISAVRCLLFFHLFATTFYVPIFLQVTGQTEVLAAALVIPFLLMAAISSILCSYISERTGWARPLFLGALIILPVGEGLMSTLTEKSSIGQIVGYSLICGFGFGGGTQLSLVIGQVGLTADLLPTVTALISATPNLGGVLGVGIIGTVINNTFRMKLRSLVGASTIPQINDAVAASKNPRLASFVVTAYVHAFQLGFKILAGIAVVQIILCLGLRRVVLAGGNKERDSLKIDSEAVEMRSLEKRQEEVDVAKEEAQKSEIEVTVR</sequence>
<dbReference type="PROSITE" id="PS50850">
    <property type="entry name" value="MFS"/>
    <property type="match status" value="1"/>
</dbReference>
<dbReference type="Gene3D" id="1.20.1250.20">
    <property type="entry name" value="MFS general substrate transporter like domains"/>
    <property type="match status" value="2"/>
</dbReference>
<protein>
    <recommendedName>
        <fullName evidence="7">Major facilitator superfamily (MFS) profile domain-containing protein</fullName>
    </recommendedName>
</protein>
<dbReference type="InterPro" id="IPR020846">
    <property type="entry name" value="MFS_dom"/>
</dbReference>
<accession>A0AAW0G4U3</accession>
<feature type="transmembrane region" description="Helical" evidence="6">
    <location>
        <begin position="160"/>
        <end position="182"/>
    </location>
</feature>
<comment type="caution">
    <text evidence="8">The sequence shown here is derived from an EMBL/GenBank/DDBJ whole genome shotgun (WGS) entry which is preliminary data.</text>
</comment>
<feature type="transmembrane region" description="Helical" evidence="6">
    <location>
        <begin position="334"/>
        <end position="356"/>
    </location>
</feature>
<evidence type="ECO:0000256" key="1">
    <source>
        <dbReference type="ARBA" id="ARBA00004127"/>
    </source>
</evidence>
<feature type="transmembrane region" description="Helical" evidence="6">
    <location>
        <begin position="363"/>
        <end position="382"/>
    </location>
</feature>
<reference evidence="8 9" key="1">
    <citation type="submission" date="2022-09" db="EMBL/GenBank/DDBJ databases">
        <authorList>
            <person name="Palmer J.M."/>
        </authorList>
    </citation>
    <scope>NUCLEOTIDE SEQUENCE [LARGE SCALE GENOMIC DNA]</scope>
    <source>
        <strain evidence="8 9">DSM 7382</strain>
    </source>
</reference>
<feature type="transmembrane region" description="Helical" evidence="6">
    <location>
        <begin position="32"/>
        <end position="50"/>
    </location>
</feature>
<organism evidence="8 9">
    <name type="scientific">Cerrena zonata</name>
    <dbReference type="NCBI Taxonomy" id="2478898"/>
    <lineage>
        <taxon>Eukaryota</taxon>
        <taxon>Fungi</taxon>
        <taxon>Dikarya</taxon>
        <taxon>Basidiomycota</taxon>
        <taxon>Agaricomycotina</taxon>
        <taxon>Agaricomycetes</taxon>
        <taxon>Polyporales</taxon>
        <taxon>Cerrenaceae</taxon>
        <taxon>Cerrena</taxon>
    </lineage>
</organism>
<keyword evidence="3 6" id="KW-0812">Transmembrane</keyword>
<evidence type="ECO:0000256" key="2">
    <source>
        <dbReference type="ARBA" id="ARBA00022448"/>
    </source>
</evidence>
<feature type="transmembrane region" description="Helical" evidence="6">
    <location>
        <begin position="126"/>
        <end position="148"/>
    </location>
</feature>
<comment type="subcellular location">
    <subcellularLocation>
        <location evidence="1">Endomembrane system</location>
        <topology evidence="1">Multi-pass membrane protein</topology>
    </subcellularLocation>
</comment>
<dbReference type="SUPFAM" id="SSF103473">
    <property type="entry name" value="MFS general substrate transporter"/>
    <property type="match status" value="1"/>
</dbReference>
<dbReference type="GO" id="GO:0022857">
    <property type="term" value="F:transmembrane transporter activity"/>
    <property type="evidence" value="ECO:0007669"/>
    <property type="project" value="InterPro"/>
</dbReference>
<evidence type="ECO:0000256" key="6">
    <source>
        <dbReference type="SAM" id="Phobius"/>
    </source>
</evidence>
<keyword evidence="9" id="KW-1185">Reference proteome</keyword>